<evidence type="ECO:0008006" key="3">
    <source>
        <dbReference type="Google" id="ProtNLM"/>
    </source>
</evidence>
<proteinExistence type="predicted"/>
<keyword evidence="2" id="KW-1185">Reference proteome</keyword>
<dbReference type="InterPro" id="IPR025447">
    <property type="entry name" value="DUF4192"/>
</dbReference>
<accession>A0ABN2PDP6</accession>
<sequence length="375" mass="39805">MNTIVTAADPADFLRLVPRLIGFRPARSVVAIPFAGTRSLGAVRFDLPDHDVESFAATSLGILCRIPDATAVAWVVYTDEPFAAHLDDALPHRDLMTAIERCANACGIKVHDALCVASDAWGSYLDPACPPSGWPLSDLVDPRGEIDDGPQFSLPGADPAEVSAVADALKALDAAVRVLCGDGPGSSFGRAASYASLERVDPSALAAATALDDLPTFFEDALLAEARSAEVFDTALLAWCFARPMLRDVALSQWCLGLGAGDELLEAELRHREGEHYPARLARHMWGEGERPDPARLNAVLSTTTRVAALTTGTSRAGALAVAAWSSWALGRSSQAAFYARLALEEVPEYGLAEIVLAFTSAGHLPDWAFRRAAA</sequence>
<name>A0ABN2PDP6_9MICO</name>
<evidence type="ECO:0000313" key="2">
    <source>
        <dbReference type="Proteomes" id="UP001501343"/>
    </source>
</evidence>
<dbReference type="Proteomes" id="UP001501343">
    <property type="component" value="Unassembled WGS sequence"/>
</dbReference>
<gene>
    <name evidence="1" type="ORF">GCM10009775_09610</name>
</gene>
<reference evidence="1 2" key="1">
    <citation type="journal article" date="2019" name="Int. J. Syst. Evol. Microbiol.">
        <title>The Global Catalogue of Microorganisms (GCM) 10K type strain sequencing project: providing services to taxonomists for standard genome sequencing and annotation.</title>
        <authorList>
            <consortium name="The Broad Institute Genomics Platform"/>
            <consortium name="The Broad Institute Genome Sequencing Center for Infectious Disease"/>
            <person name="Wu L."/>
            <person name="Ma J."/>
        </authorList>
    </citation>
    <scope>NUCLEOTIDE SEQUENCE [LARGE SCALE GENOMIC DNA]</scope>
    <source>
        <strain evidence="1 2">JCM 14900</strain>
    </source>
</reference>
<dbReference type="EMBL" id="BAAAOF010000002">
    <property type="protein sequence ID" value="GAA1919121.1"/>
    <property type="molecule type" value="Genomic_DNA"/>
</dbReference>
<dbReference type="Pfam" id="PF13830">
    <property type="entry name" value="DUF4192"/>
    <property type="match status" value="1"/>
</dbReference>
<organism evidence="1 2">
    <name type="scientific">Microbacterium aoyamense</name>
    <dbReference type="NCBI Taxonomy" id="344166"/>
    <lineage>
        <taxon>Bacteria</taxon>
        <taxon>Bacillati</taxon>
        <taxon>Actinomycetota</taxon>
        <taxon>Actinomycetes</taxon>
        <taxon>Micrococcales</taxon>
        <taxon>Microbacteriaceae</taxon>
        <taxon>Microbacterium</taxon>
    </lineage>
</organism>
<dbReference type="RefSeq" id="WP_248145979.1">
    <property type="nucleotide sequence ID" value="NZ_BAAAOF010000002.1"/>
</dbReference>
<protein>
    <recommendedName>
        <fullName evidence="3">DUF4192 domain-containing protein</fullName>
    </recommendedName>
</protein>
<evidence type="ECO:0000313" key="1">
    <source>
        <dbReference type="EMBL" id="GAA1919121.1"/>
    </source>
</evidence>
<comment type="caution">
    <text evidence="1">The sequence shown here is derived from an EMBL/GenBank/DDBJ whole genome shotgun (WGS) entry which is preliminary data.</text>
</comment>